<dbReference type="InterPro" id="IPR018520">
    <property type="entry name" value="UPP_synth-like_CS"/>
</dbReference>
<dbReference type="InterPro" id="IPR001441">
    <property type="entry name" value="UPP_synth-like"/>
</dbReference>
<dbReference type="PANTHER" id="PTHR10291">
    <property type="entry name" value="DEHYDRODOLICHYL DIPHOSPHATE SYNTHASE FAMILY MEMBER"/>
    <property type="match status" value="1"/>
</dbReference>
<evidence type="ECO:0000313" key="3">
    <source>
        <dbReference type="Proteomes" id="UP000000663"/>
    </source>
</evidence>
<keyword evidence="1 2" id="KW-0808">Transferase</keyword>
<proteinExistence type="predicted"/>
<dbReference type="Pfam" id="PF01255">
    <property type="entry name" value="Prenyltransf"/>
    <property type="match status" value="1"/>
</dbReference>
<dbReference type="AlphaFoldDB" id="Q0W5V2"/>
<dbReference type="Proteomes" id="UP000000663">
    <property type="component" value="Chromosome"/>
</dbReference>
<reference evidence="2 3" key="1">
    <citation type="journal article" date="2006" name="Science">
        <title>Genome of rice cluster I archaea -- the key methane producers in the rice rhizosphere.</title>
        <authorList>
            <person name="Erkel C."/>
            <person name="Kube M."/>
            <person name="Reinhardt R."/>
            <person name="Liesack W."/>
        </authorList>
    </citation>
    <scope>NUCLEOTIDE SEQUENCE [LARGE SCALE GENOMIC DNA]</scope>
    <source>
        <strain evidence="3">DSM 22066 / NBRC 105507 / MRE50</strain>
    </source>
</reference>
<dbReference type="eggNOG" id="arCOG01532">
    <property type="taxonomic scope" value="Archaea"/>
</dbReference>
<accession>Q0W5V2</accession>
<organism evidence="2 3">
    <name type="scientific">Methanocella arvoryzae (strain DSM 22066 / NBRC 105507 / MRE50)</name>
    <dbReference type="NCBI Taxonomy" id="351160"/>
    <lineage>
        <taxon>Archaea</taxon>
        <taxon>Methanobacteriati</taxon>
        <taxon>Methanobacteriota</taxon>
        <taxon>Stenosarchaea group</taxon>
        <taxon>Methanomicrobia</taxon>
        <taxon>Methanocellales</taxon>
        <taxon>Methanocellaceae</taxon>
        <taxon>Methanocella</taxon>
    </lineage>
</organism>
<dbReference type="KEGG" id="rci:RCIX889"/>
<dbReference type="PANTHER" id="PTHR10291:SF28">
    <property type="entry name" value="UNDECAPRENYL DIPHOSPHATE SYNTHASE"/>
    <property type="match status" value="1"/>
</dbReference>
<dbReference type="PATRIC" id="fig|351160.9.peg.2001"/>
<dbReference type="NCBIfam" id="TIGR00055">
    <property type="entry name" value="uppS"/>
    <property type="match status" value="1"/>
</dbReference>
<dbReference type="STRING" id="351160.RCIX889"/>
<sequence length="216" mass="24442">MTGMLARQIAYRFYEKSMLRSIKGERVPKCIAVVVSDADLVDRPSTLKLASLAEWCTEMGVGELSIYVSTTEGSTVPGLADCIYQTLQGAGFPGKVVSPGKVRQLTGHKPLTVSLSIGYGGKHELTNALREIMEDVRAGKIQPKDIDEAMVEAHLIFRCEPDLFIRTGEERLSDFLIWQSVYSELYFTDVNWEEFRKVDLLRAIRDYQLRQRRFGK</sequence>
<dbReference type="InterPro" id="IPR036424">
    <property type="entry name" value="UPP_synth-like_sf"/>
</dbReference>
<dbReference type="GO" id="GO:0016094">
    <property type="term" value="P:polyprenol biosynthetic process"/>
    <property type="evidence" value="ECO:0007669"/>
    <property type="project" value="TreeGrafter"/>
</dbReference>
<evidence type="ECO:0000313" key="2">
    <source>
        <dbReference type="EMBL" id="CAJ36241.1"/>
    </source>
</evidence>
<dbReference type="GeneID" id="5143282"/>
<evidence type="ECO:0000256" key="1">
    <source>
        <dbReference type="ARBA" id="ARBA00022679"/>
    </source>
</evidence>
<dbReference type="RefSeq" id="WP_012036277.1">
    <property type="nucleotide sequence ID" value="NC_009464.1"/>
</dbReference>
<dbReference type="SUPFAM" id="SSF64005">
    <property type="entry name" value="Undecaprenyl diphosphate synthase"/>
    <property type="match status" value="1"/>
</dbReference>
<dbReference type="GO" id="GO:0008834">
    <property type="term" value="F:ditrans,polycis-undecaprenyl-diphosphate synthase [(2E,6E)-farnesyl-diphosphate specific] activity"/>
    <property type="evidence" value="ECO:0007669"/>
    <property type="project" value="UniProtKB-EC"/>
</dbReference>
<dbReference type="FunFam" id="3.40.1180.10:FF:000016">
    <property type="entry name" value="Undecaprenyl diphosphate synthase"/>
    <property type="match status" value="1"/>
</dbReference>
<dbReference type="EC" id="2.5.1.31" evidence="2"/>
<dbReference type="Gene3D" id="3.40.1180.10">
    <property type="entry name" value="Decaprenyl diphosphate synthase-like"/>
    <property type="match status" value="1"/>
</dbReference>
<dbReference type="PROSITE" id="PS01066">
    <property type="entry name" value="UPP_SYNTHASE"/>
    <property type="match status" value="1"/>
</dbReference>
<protein>
    <submittedName>
        <fullName evidence="2">Undecaprenyl pyrophosphate synthetase</fullName>
        <ecNumber evidence="2">2.5.1.31</ecNumber>
    </submittedName>
</protein>
<gene>
    <name evidence="2" type="primary">uppS-1</name>
    <name evidence="2" type="ORF">RCIX889</name>
</gene>
<keyword evidence="3" id="KW-1185">Reference proteome</keyword>
<dbReference type="EMBL" id="AM114193">
    <property type="protein sequence ID" value="CAJ36241.1"/>
    <property type="molecule type" value="Genomic_DNA"/>
</dbReference>
<name>Q0W5V2_METAR</name>